<dbReference type="Gene3D" id="1.10.530.10">
    <property type="match status" value="1"/>
</dbReference>
<protein>
    <recommendedName>
        <fullName evidence="4">Transglycosylase SLT domain-containing protein</fullName>
    </recommendedName>
</protein>
<dbReference type="RefSeq" id="WP_061498780.1">
    <property type="nucleotide sequence ID" value="NZ_LHZX01000207.1"/>
</dbReference>
<dbReference type="EMBL" id="LHZX01000207">
    <property type="protein sequence ID" value="KXV70787.1"/>
    <property type="molecule type" value="Genomic_DNA"/>
</dbReference>
<evidence type="ECO:0000313" key="3">
    <source>
        <dbReference type="Proteomes" id="UP000075377"/>
    </source>
</evidence>
<proteinExistence type="predicted"/>
<sequence>MPPPFKQSFLITGLAFSAGLGLSGSCQAQSIEVPNGLPEVPHVVYPEVGLPNFTVPAGTVQQIGGDGKVIQTTQPVSTGSDSLQTLYSRAWGYQAADNASSLGVNPAALAATCQVESGCQNVYTANNSGNTITGAFQMSNGTYTEEMSKALAANPGLASTITSGTAGQQDPATQAVAAAQYLKDGATYLQNQGISNPTSVDVRGYYNFGPSSGRAIAQANPDATMAETLPSYSTSALAKNGISAGETVSQWRQSVADKMGSGATLPVLNS</sequence>
<dbReference type="OrthoDB" id="8451926at2"/>
<dbReference type="PATRIC" id="fig|178901.14.peg.1812"/>
<name>A0A149USA2_9PROT</name>
<evidence type="ECO:0000313" key="2">
    <source>
        <dbReference type="EMBL" id="KXV70787.1"/>
    </source>
</evidence>
<accession>A0A149USA2</accession>
<dbReference type="AlphaFoldDB" id="A0A149USA2"/>
<dbReference type="InterPro" id="IPR023346">
    <property type="entry name" value="Lysozyme-like_dom_sf"/>
</dbReference>
<reference evidence="2 3" key="1">
    <citation type="submission" date="2015-06" db="EMBL/GenBank/DDBJ databases">
        <title>Improved classification and identification of acetic acid bacteria using matrix-assisted laser desorption/ionization time-of-flight mass spectrometry; Gluconobacter nephelii and Gluconobacter uchimurae are later heterotypic synonyms of Gluconobacter japonicus and Gluconobacter oxydans, respectively.</title>
        <authorList>
            <person name="Li L."/>
            <person name="Cleenwerck I."/>
            <person name="De Vuyst L."/>
            <person name="Vandamme P."/>
        </authorList>
    </citation>
    <scope>NUCLEOTIDE SEQUENCE [LARGE SCALE GENOMIC DNA]</scope>
    <source>
        <strain evidence="2 3">LMG 1699</strain>
    </source>
</reference>
<feature type="chain" id="PRO_5007556838" description="Transglycosylase SLT domain-containing protein" evidence="1">
    <location>
        <begin position="29"/>
        <end position="270"/>
    </location>
</feature>
<dbReference type="Proteomes" id="UP000075377">
    <property type="component" value="Unassembled WGS sequence"/>
</dbReference>
<dbReference type="SUPFAM" id="SSF53955">
    <property type="entry name" value="Lysozyme-like"/>
    <property type="match status" value="1"/>
</dbReference>
<evidence type="ECO:0000256" key="1">
    <source>
        <dbReference type="SAM" id="SignalP"/>
    </source>
</evidence>
<comment type="caution">
    <text evidence="2">The sequence shown here is derived from an EMBL/GenBank/DDBJ whole genome shotgun (WGS) entry which is preliminary data.</text>
</comment>
<evidence type="ECO:0008006" key="4">
    <source>
        <dbReference type="Google" id="ProtNLM"/>
    </source>
</evidence>
<dbReference type="PROSITE" id="PS51257">
    <property type="entry name" value="PROKAR_LIPOPROTEIN"/>
    <property type="match status" value="1"/>
</dbReference>
<gene>
    <name evidence="2" type="ORF">AD951_02210</name>
</gene>
<organism evidence="2 3">
    <name type="scientific">Acetobacter malorum</name>
    <dbReference type="NCBI Taxonomy" id="178901"/>
    <lineage>
        <taxon>Bacteria</taxon>
        <taxon>Pseudomonadati</taxon>
        <taxon>Pseudomonadota</taxon>
        <taxon>Alphaproteobacteria</taxon>
        <taxon>Acetobacterales</taxon>
        <taxon>Acetobacteraceae</taxon>
        <taxon>Acetobacter</taxon>
    </lineage>
</organism>
<keyword evidence="1" id="KW-0732">Signal</keyword>
<feature type="signal peptide" evidence="1">
    <location>
        <begin position="1"/>
        <end position="28"/>
    </location>
</feature>